<dbReference type="WBParaSite" id="BXY_1424500.1">
    <property type="protein sequence ID" value="BXY_1424500.1"/>
    <property type="gene ID" value="BXY_1424500"/>
</dbReference>
<evidence type="ECO:0000313" key="2">
    <source>
        <dbReference type="Proteomes" id="UP000095284"/>
    </source>
</evidence>
<dbReference type="GO" id="GO:0034472">
    <property type="term" value="P:snRNA 3'-end processing"/>
    <property type="evidence" value="ECO:0007669"/>
    <property type="project" value="TreeGrafter"/>
</dbReference>
<name>A0A1I7SMG1_BURXY</name>
<dbReference type="PANTHER" id="PTHR28608">
    <property type="entry name" value="INTEGRATOR COMPLEX SUBUNIT 2"/>
    <property type="match status" value="1"/>
</dbReference>
<evidence type="ECO:0000313" key="4">
    <source>
        <dbReference type="WBParaSite" id="BXY_1424500.1"/>
    </source>
</evidence>
<accession>A0A1I7SMG1</accession>
<dbReference type="Proteomes" id="UP000659654">
    <property type="component" value="Unassembled WGS sequence"/>
</dbReference>
<dbReference type="EMBL" id="CAJFDI010000006">
    <property type="protein sequence ID" value="CAD5234413.1"/>
    <property type="molecule type" value="Genomic_DNA"/>
</dbReference>
<protein>
    <submittedName>
        <fullName evidence="1">(pine wood nematode) hypothetical protein</fullName>
    </submittedName>
</protein>
<gene>
    <name evidence="1" type="ORF">BXYJ_LOCUS14504</name>
</gene>
<dbReference type="SMR" id="A0A1I7SMG1"/>
<dbReference type="AlphaFoldDB" id="A0A1I7SMG1"/>
<dbReference type="eggNOG" id="ENOG502QSP2">
    <property type="taxonomic scope" value="Eukaryota"/>
</dbReference>
<dbReference type="Proteomes" id="UP000582659">
    <property type="component" value="Unassembled WGS sequence"/>
</dbReference>
<dbReference type="Proteomes" id="UP000095284">
    <property type="component" value="Unplaced"/>
</dbReference>
<dbReference type="OrthoDB" id="70899at2759"/>
<organism evidence="2 4">
    <name type="scientific">Bursaphelenchus xylophilus</name>
    <name type="common">Pinewood nematode worm</name>
    <name type="synonym">Aphelenchoides xylophilus</name>
    <dbReference type="NCBI Taxonomy" id="6326"/>
    <lineage>
        <taxon>Eukaryota</taxon>
        <taxon>Metazoa</taxon>
        <taxon>Ecdysozoa</taxon>
        <taxon>Nematoda</taxon>
        <taxon>Chromadorea</taxon>
        <taxon>Rhabditida</taxon>
        <taxon>Tylenchina</taxon>
        <taxon>Tylenchomorpha</taxon>
        <taxon>Aphelenchoidea</taxon>
        <taxon>Aphelenchoididae</taxon>
        <taxon>Bursaphelenchus</taxon>
    </lineage>
</organism>
<evidence type="ECO:0000313" key="3">
    <source>
        <dbReference type="Proteomes" id="UP000659654"/>
    </source>
</evidence>
<dbReference type="PANTHER" id="PTHR28608:SF1">
    <property type="entry name" value="INTEGRATOR COMPLEX SUBUNIT 2"/>
    <property type="match status" value="1"/>
</dbReference>
<reference evidence="1" key="2">
    <citation type="submission" date="2020-09" db="EMBL/GenBank/DDBJ databases">
        <authorList>
            <person name="Kikuchi T."/>
        </authorList>
    </citation>
    <scope>NUCLEOTIDE SEQUENCE</scope>
    <source>
        <strain evidence="1">Ka4C1</strain>
    </source>
</reference>
<reference evidence="4" key="1">
    <citation type="submission" date="2016-11" db="UniProtKB">
        <authorList>
            <consortium name="WormBaseParasite"/>
        </authorList>
    </citation>
    <scope>IDENTIFICATION</scope>
</reference>
<evidence type="ECO:0000313" key="1">
    <source>
        <dbReference type="EMBL" id="CAD5234413.1"/>
    </source>
</evidence>
<keyword evidence="3" id="KW-1185">Reference proteome</keyword>
<dbReference type="EMBL" id="CAJFCV020000006">
    <property type="protein sequence ID" value="CAG9130180.1"/>
    <property type="molecule type" value="Genomic_DNA"/>
</dbReference>
<sequence>MSRVVDPNSAVFCAIRDGSILNKAKNFKKEELKPFLPVLMYRTFSSYATATCFSQESDRLDYLRACLIECREGNDILLFLRNNYEVLEQRFLETKKGKQQSNLNPGNYSMLSLNDKLFLIGSHILNKMTVDAPTIESFEPFDAESYQEEVIWIISFLCFYIPSFFNVAEFAPLLLRYSYGKQLIMGVIMNHPQRIEKTLIKLLFAKNTDEGICMRRKNDTIFGLLRIDPNQAEDFLGKVLEAGGRYRLAVTLLCSRLIHDKVFVNTLIYHLLQKNNQFSAFLIKHANKETAEKIRKRFNEILQLRKHPESKERSIILLCVLSTYNIIRVNSNEPNHIWIKVLTDTSVTNVRLLKIMLATILACPNLLSQNLYSDSSDFHEISEFFAYLRELTREGNASTFAPLNQFMLLIAIHLKADNQAELSKLLSSELSLSIGDVLRRQVQLKTLFLQKAMLEEDLAQKAANLGVTKGLDNNMSGYLPVHCINQLLVSRIFSKNQINIQDWIKKQLLESQLPVHHVMVQMLESFAASCFPSGDDYNYNTKIDELFFWDVFKTELFSNDNVLATRILSLFYLLAYTRRVDTTVIQSNKGRLVPTGYSDDLWAEIPIRYILSVMDARHKDFELIRPSLLHYVGSSIPHMLPTLDASLDKTEDELAQKSRPFQRSVDPKKFAEAVDNIKNDIVTFTRLLRVIESAPIHEQYNHYDSIIKAVAVTLDGELCPLVLARKLAKIWKRLENLIPRKLYEKTLDLWLNSSRSAGKGPIQVTNSLLLKETPLIMFRVDDRIFRSPPHFELLLRMLSFYLDSVKNTNLVRLTKAVTMSETRAEIDERHQLFKGFTGTQHLAVVQVLLEICDGDDKEEPTLNEIRDLACAQIHQMFVADPALPKLVHFNMYPVRLIPMVVDKVPSAHVLLAELHELVHQSHIQRRIFAVNLIAELARKYTIPMSLAGLEFMEDVLTTLINSKIDESVIILFSNIVPALKTFINLSPMHSESVKKPIIHRISVRNEF</sequence>
<dbReference type="Pfam" id="PF14750">
    <property type="entry name" value="INTS2"/>
    <property type="match status" value="1"/>
</dbReference>
<dbReference type="InterPro" id="IPR029321">
    <property type="entry name" value="INTS2"/>
</dbReference>
<proteinExistence type="predicted"/>
<dbReference type="GO" id="GO:0032039">
    <property type="term" value="C:integrator complex"/>
    <property type="evidence" value="ECO:0007669"/>
    <property type="project" value="InterPro"/>
</dbReference>